<protein>
    <submittedName>
        <fullName evidence="1">Uncharacterized protein</fullName>
    </submittedName>
</protein>
<dbReference type="AlphaFoldDB" id="A0A0A8Z9D3"/>
<proteinExistence type="predicted"/>
<name>A0A0A8Z9D3_ARUDO</name>
<accession>A0A0A8Z9D3</accession>
<dbReference type="EMBL" id="GBRH01266428">
    <property type="protein sequence ID" value="JAD31467.1"/>
    <property type="molecule type" value="Transcribed_RNA"/>
</dbReference>
<reference evidence="1" key="1">
    <citation type="submission" date="2014-09" db="EMBL/GenBank/DDBJ databases">
        <authorList>
            <person name="Magalhaes I.L.F."/>
            <person name="Oliveira U."/>
            <person name="Santos F.R."/>
            <person name="Vidigal T.H.D.A."/>
            <person name="Brescovit A.D."/>
            <person name="Santos A.J."/>
        </authorList>
    </citation>
    <scope>NUCLEOTIDE SEQUENCE</scope>
    <source>
        <tissue evidence="1">Shoot tissue taken approximately 20 cm above the soil surface</tissue>
    </source>
</reference>
<evidence type="ECO:0000313" key="1">
    <source>
        <dbReference type="EMBL" id="JAD31467.1"/>
    </source>
</evidence>
<sequence>MLQYGCFVVYVRSICADNNLPVL</sequence>
<organism evidence="1">
    <name type="scientific">Arundo donax</name>
    <name type="common">Giant reed</name>
    <name type="synonym">Donax arundinaceus</name>
    <dbReference type="NCBI Taxonomy" id="35708"/>
    <lineage>
        <taxon>Eukaryota</taxon>
        <taxon>Viridiplantae</taxon>
        <taxon>Streptophyta</taxon>
        <taxon>Embryophyta</taxon>
        <taxon>Tracheophyta</taxon>
        <taxon>Spermatophyta</taxon>
        <taxon>Magnoliopsida</taxon>
        <taxon>Liliopsida</taxon>
        <taxon>Poales</taxon>
        <taxon>Poaceae</taxon>
        <taxon>PACMAD clade</taxon>
        <taxon>Arundinoideae</taxon>
        <taxon>Arundineae</taxon>
        <taxon>Arundo</taxon>
    </lineage>
</organism>
<reference evidence="1" key="2">
    <citation type="journal article" date="2015" name="Data Brief">
        <title>Shoot transcriptome of the giant reed, Arundo donax.</title>
        <authorList>
            <person name="Barrero R.A."/>
            <person name="Guerrero F.D."/>
            <person name="Moolhuijzen P."/>
            <person name="Goolsby J.A."/>
            <person name="Tidwell J."/>
            <person name="Bellgard S.E."/>
            <person name="Bellgard M.I."/>
        </authorList>
    </citation>
    <scope>NUCLEOTIDE SEQUENCE</scope>
    <source>
        <tissue evidence="1">Shoot tissue taken approximately 20 cm above the soil surface</tissue>
    </source>
</reference>